<name>A0A1B6CK17_9HEMI</name>
<evidence type="ECO:0000256" key="1">
    <source>
        <dbReference type="ARBA" id="ARBA00004123"/>
    </source>
</evidence>
<dbReference type="Gene3D" id="3.30.40.10">
    <property type="entry name" value="Zinc/RING finger domain, C3HC4 (zinc finger)"/>
    <property type="match status" value="1"/>
</dbReference>
<feature type="compositionally biased region" description="Polar residues" evidence="4">
    <location>
        <begin position="702"/>
        <end position="741"/>
    </location>
</feature>
<evidence type="ECO:0000256" key="2">
    <source>
        <dbReference type="ARBA" id="ARBA00009200"/>
    </source>
</evidence>
<proteinExistence type="inferred from homology"/>
<dbReference type="AlphaFoldDB" id="A0A1B6CK17"/>
<feature type="compositionally biased region" description="Basic and acidic residues" evidence="4">
    <location>
        <begin position="58"/>
        <end position="69"/>
    </location>
</feature>
<reference evidence="6" key="1">
    <citation type="submission" date="2015-12" db="EMBL/GenBank/DDBJ databases">
        <title>De novo transcriptome assembly of four potential Pierce s Disease insect vectors from Arizona vineyards.</title>
        <authorList>
            <person name="Tassone E.E."/>
        </authorList>
    </citation>
    <scope>NUCLEOTIDE SEQUENCE</scope>
</reference>
<evidence type="ECO:0000313" key="6">
    <source>
        <dbReference type="EMBL" id="JAS13829.1"/>
    </source>
</evidence>
<feature type="compositionally biased region" description="Low complexity" evidence="4">
    <location>
        <begin position="21"/>
        <end position="33"/>
    </location>
</feature>
<dbReference type="InterPro" id="IPR013083">
    <property type="entry name" value="Znf_RING/FYVE/PHD"/>
</dbReference>
<evidence type="ECO:0000259" key="5">
    <source>
        <dbReference type="Pfam" id="PF11502"/>
    </source>
</evidence>
<feature type="compositionally biased region" description="Basic residues" evidence="4">
    <location>
        <begin position="1"/>
        <end position="12"/>
    </location>
</feature>
<feature type="compositionally biased region" description="Low complexity" evidence="4">
    <location>
        <begin position="657"/>
        <end position="666"/>
    </location>
</feature>
<keyword evidence="3" id="KW-0539">Nucleus</keyword>
<feature type="region of interest" description="Disordered" evidence="4">
    <location>
        <begin position="386"/>
        <end position="410"/>
    </location>
</feature>
<feature type="region of interest" description="Disordered" evidence="4">
    <location>
        <begin position="653"/>
        <end position="741"/>
    </location>
</feature>
<organism evidence="6">
    <name type="scientific">Clastoptera arizonana</name>
    <name type="common">Arizona spittle bug</name>
    <dbReference type="NCBI Taxonomy" id="38151"/>
    <lineage>
        <taxon>Eukaryota</taxon>
        <taxon>Metazoa</taxon>
        <taxon>Ecdysozoa</taxon>
        <taxon>Arthropoda</taxon>
        <taxon>Hexapoda</taxon>
        <taxon>Insecta</taxon>
        <taxon>Pterygota</taxon>
        <taxon>Neoptera</taxon>
        <taxon>Paraneoptera</taxon>
        <taxon>Hemiptera</taxon>
        <taxon>Auchenorrhyncha</taxon>
        <taxon>Cercopoidea</taxon>
        <taxon>Clastopteridae</taxon>
        <taxon>Clastoptera</taxon>
    </lineage>
</organism>
<gene>
    <name evidence="6" type="ORF">g.8916</name>
</gene>
<feature type="region of interest" description="Disordered" evidence="4">
    <location>
        <begin position="1"/>
        <end position="108"/>
    </location>
</feature>
<dbReference type="Pfam" id="PF11502">
    <property type="entry name" value="BCL9"/>
    <property type="match status" value="1"/>
</dbReference>
<feature type="region of interest" description="Disordered" evidence="4">
    <location>
        <begin position="454"/>
        <end position="594"/>
    </location>
</feature>
<feature type="compositionally biased region" description="Polar residues" evidence="4">
    <location>
        <begin position="548"/>
        <end position="561"/>
    </location>
</feature>
<comment type="subcellular location">
    <subcellularLocation>
        <location evidence="1">Nucleus</location>
    </subcellularLocation>
</comment>
<evidence type="ECO:0000256" key="3">
    <source>
        <dbReference type="ARBA" id="ARBA00023242"/>
    </source>
</evidence>
<feature type="compositionally biased region" description="Low complexity" evidence="4">
    <location>
        <begin position="80"/>
        <end position="91"/>
    </location>
</feature>
<dbReference type="GO" id="GO:0005634">
    <property type="term" value="C:nucleus"/>
    <property type="evidence" value="ECO:0007669"/>
    <property type="project" value="UniProtKB-SubCell"/>
</dbReference>
<dbReference type="EMBL" id="GEDC01023469">
    <property type="protein sequence ID" value="JAS13829.1"/>
    <property type="molecule type" value="Transcribed_RNA"/>
</dbReference>
<feature type="compositionally biased region" description="Low complexity" evidence="4">
    <location>
        <begin position="533"/>
        <end position="547"/>
    </location>
</feature>
<accession>A0A1B6CK17</accession>
<comment type="similarity">
    <text evidence="2">Belongs to the BCL9 family.</text>
</comment>
<evidence type="ECO:0000256" key="4">
    <source>
        <dbReference type="SAM" id="MobiDB-lite"/>
    </source>
</evidence>
<feature type="compositionally biased region" description="Basic and acidic residues" evidence="4">
    <location>
        <begin position="41"/>
        <end position="50"/>
    </location>
</feature>
<feature type="compositionally biased region" description="Polar residues" evidence="4">
    <location>
        <begin position="569"/>
        <end position="591"/>
    </location>
</feature>
<dbReference type="InterPro" id="IPR024670">
    <property type="entry name" value="BCL9_beta-catenin-bd_dom"/>
</dbReference>
<feature type="domain" description="B-cell lymphoma 9 beta-catenin binding" evidence="5">
    <location>
        <begin position="360"/>
        <end position="389"/>
    </location>
</feature>
<sequence length="1193" mass="126902">MIKEKHREKKKTNNGNVATPGNGSSSGGNSSEGTNVGIKPEPLERDRELERVEEEMKDETPNEESHGGEKSGTSSPAIDTKSSVVTNTSSTDLNLPDAKSEEGPLLDSPVVLKGLKSEDGGNTESEFHGDPCESVLPMGLSLGNTGPCPGDSLLDGVQPLASNVINKQPGTMEAQYMQQQSQIFVFSTTLANKSAESVIQGQYSSIIAYHCAQPRTKKYLEKHPLKMTQFNRQNPAQWLNNLAQIKQKVGPGAMKCLGMGRGTMKNNVMMDVGLGGIGMGQPRMPMWNHGGNGAGGAMQPQPGVMKPVNMDNSSGMLPGSPNSNSLLQSGLMNSLGDFPADPLSLGSNHSLAGVKVPDENLTPQQRQHREEQLATLRKMQQMLFPEHHSPIDNPLPPAGATPTNHSPTDLEEVMPLSADTADMILSHHKNQPGMVTQNDWQKLQLQFYEERNKKGPMTTTSGQGPPPPYHQATRSASVPIAMPSPNPSSPNNTTSNLSLPSPRTCSGLNSPAEGKPTRHQNSGPGPSPTGAHNSSISSPGPSNSSRSLVPSNPGTPVSTHLSPKKDKFNNNAVPSEFSPTSNISAPLSQHSPDGMFCRSLQSLVQQKQQSVGPTSVNKEPNLMPVPSPQQIQYLNTFEGQELTIQKQPNTSLKETNLLSPLPSTTLDGVLTTSGTDHQSKVSGPATPLTPTSVDMGVPRYPSASTPGEFTSPSPQPVQDKSQSRQIPPNNKTDQRFPCTSPQMTDTTTTSRFNMISSSPVVANNFPTKPGSHFMDVASPNKSCGVEPCKDQSGANYPCIGPDNVPLNPNGITRMTVGNGGKVSHFDPITSLAQMSQQLTNNVANSPANQPGSMLGPGAGPGMHPGMMQFNPSNSNNMHLMQINDLGLCPGTHESGPGPNMGIRMGNPQMVNHSHVFSPGPVGNGNGMGRVIPCQSNAPSISPKPNIMQGPYPSNPNTMQQRMMARAPVASSFNGANIQVKPSAPNTIQYLPTRPQSGNIGPRGPPSLDFLRFSNPLSNLETKVPTHNLQYFPNNYQQNNMGSNEMLGNVNCSGMVGQNVGINPGNMMIRGNARAGSGGMMRVGVPTMSNVGFPNNEQMFTNSSGNSGSCQMFVPGSKSSPMGLGVAPDASQPLPPSMGQSNNFKNSSFIGPITADPNYAQQFHNFQQQLYATNTKSQLNNQNMGGGQQFFAHK</sequence>
<feature type="region of interest" description="Disordered" evidence="4">
    <location>
        <begin position="1121"/>
        <end position="1143"/>
    </location>
</feature>
<feature type="compositionally biased region" description="Low complexity" evidence="4">
    <location>
        <begin position="489"/>
        <end position="502"/>
    </location>
</feature>
<protein>
    <recommendedName>
        <fullName evidence="5">B-cell lymphoma 9 beta-catenin binding domain-containing protein</fullName>
    </recommendedName>
</protein>